<name>A0A9Q1J4R3_SYNKA</name>
<evidence type="ECO:0000313" key="1">
    <source>
        <dbReference type="EMBL" id="KAJ8368357.1"/>
    </source>
</evidence>
<keyword evidence="2" id="KW-1185">Reference proteome</keyword>
<reference evidence="1" key="1">
    <citation type="journal article" date="2023" name="Science">
        <title>Genome structures resolve the early diversification of teleost fishes.</title>
        <authorList>
            <person name="Parey E."/>
            <person name="Louis A."/>
            <person name="Montfort J."/>
            <person name="Bouchez O."/>
            <person name="Roques C."/>
            <person name="Iampietro C."/>
            <person name="Lluch J."/>
            <person name="Castinel A."/>
            <person name="Donnadieu C."/>
            <person name="Desvignes T."/>
            <person name="Floi Bucao C."/>
            <person name="Jouanno E."/>
            <person name="Wen M."/>
            <person name="Mejri S."/>
            <person name="Dirks R."/>
            <person name="Jansen H."/>
            <person name="Henkel C."/>
            <person name="Chen W.J."/>
            <person name="Zahm M."/>
            <person name="Cabau C."/>
            <person name="Klopp C."/>
            <person name="Thompson A.W."/>
            <person name="Robinson-Rechavi M."/>
            <person name="Braasch I."/>
            <person name="Lecointre G."/>
            <person name="Bobe J."/>
            <person name="Postlethwait J.H."/>
            <person name="Berthelot C."/>
            <person name="Roest Crollius H."/>
            <person name="Guiguen Y."/>
        </authorList>
    </citation>
    <scope>NUCLEOTIDE SEQUENCE</scope>
    <source>
        <strain evidence="1">WJC10195</strain>
    </source>
</reference>
<dbReference type="EMBL" id="JAINUF010000003">
    <property type="protein sequence ID" value="KAJ8368357.1"/>
    <property type="molecule type" value="Genomic_DNA"/>
</dbReference>
<protein>
    <submittedName>
        <fullName evidence="1">Uncharacterized protein</fullName>
    </submittedName>
</protein>
<proteinExistence type="predicted"/>
<accession>A0A9Q1J4R3</accession>
<comment type="caution">
    <text evidence="1">The sequence shown here is derived from an EMBL/GenBank/DDBJ whole genome shotgun (WGS) entry which is preliminary data.</text>
</comment>
<dbReference type="Proteomes" id="UP001152622">
    <property type="component" value="Chromosome 3"/>
</dbReference>
<organism evidence="1 2">
    <name type="scientific">Synaphobranchus kaupii</name>
    <name type="common">Kaup's arrowtooth eel</name>
    <dbReference type="NCBI Taxonomy" id="118154"/>
    <lineage>
        <taxon>Eukaryota</taxon>
        <taxon>Metazoa</taxon>
        <taxon>Chordata</taxon>
        <taxon>Craniata</taxon>
        <taxon>Vertebrata</taxon>
        <taxon>Euteleostomi</taxon>
        <taxon>Actinopterygii</taxon>
        <taxon>Neopterygii</taxon>
        <taxon>Teleostei</taxon>
        <taxon>Anguilliformes</taxon>
        <taxon>Synaphobranchidae</taxon>
        <taxon>Synaphobranchus</taxon>
    </lineage>
</organism>
<sequence>MGLALIEAEALKACRADISSLPVTNSAFKSRPVTNADLHPVSRTGKRTGVTRKVFGGDSRPHSNNFPARFCFSRQLTSVDRARLHPSVSESQAVAPFRGT</sequence>
<dbReference type="AlphaFoldDB" id="A0A9Q1J4R3"/>
<gene>
    <name evidence="1" type="ORF">SKAU_G00083850</name>
</gene>
<evidence type="ECO:0000313" key="2">
    <source>
        <dbReference type="Proteomes" id="UP001152622"/>
    </source>
</evidence>